<organism evidence="1 2">
    <name type="scientific">Streptomyces zhihengii</name>
    <dbReference type="NCBI Taxonomy" id="1818004"/>
    <lineage>
        <taxon>Bacteria</taxon>
        <taxon>Bacillati</taxon>
        <taxon>Actinomycetota</taxon>
        <taxon>Actinomycetes</taxon>
        <taxon>Kitasatosporales</taxon>
        <taxon>Streptomycetaceae</taxon>
        <taxon>Streptomyces</taxon>
    </lineage>
</organism>
<reference evidence="1 2" key="1">
    <citation type="journal article" date="2016" name="Arch. Microbiol.">
        <title>Streptomyces zhihengii sp. nov., isolated from rhizospheric soil of Psammosilene tunicoides.</title>
        <authorList>
            <person name="Huang M.J."/>
            <person name="Fei J.J."/>
            <person name="Salam N."/>
            <person name="Kim C.J."/>
            <person name="Hozzein W.N."/>
            <person name="Xiao M."/>
            <person name="Huang H.Q."/>
            <person name="Li W.J."/>
        </authorList>
    </citation>
    <scope>NUCLEOTIDE SEQUENCE [LARGE SCALE GENOMIC DNA]</scope>
    <source>
        <strain evidence="1 2">YIM T102</strain>
    </source>
</reference>
<accession>A0ABS2V472</accession>
<proteinExistence type="predicted"/>
<evidence type="ECO:0000313" key="2">
    <source>
        <dbReference type="Proteomes" id="UP000664109"/>
    </source>
</evidence>
<dbReference type="Gene3D" id="2.60.40.2880">
    <property type="entry name" value="MmpS1-5, C-terminal soluble domain"/>
    <property type="match status" value="1"/>
</dbReference>
<protein>
    <recommendedName>
        <fullName evidence="3">MmpS family membrane protein</fullName>
    </recommendedName>
</protein>
<sequence>MAGALLLACGGLVGYGLLDTEERPKPRAVPTAEVTYEVTGEGPVEIAYLARSESGTATVVRDAELPWRTTVRVPLGQEPSVAITLGEKGGRAVCTLAVRGEHVQLATASGGYGRATCAGTLPPAAN</sequence>
<dbReference type="EMBL" id="JAFEJA010000002">
    <property type="protein sequence ID" value="MBM9623982.1"/>
    <property type="molecule type" value="Genomic_DNA"/>
</dbReference>
<keyword evidence="2" id="KW-1185">Reference proteome</keyword>
<evidence type="ECO:0000313" key="1">
    <source>
        <dbReference type="EMBL" id="MBM9623982.1"/>
    </source>
</evidence>
<dbReference type="InterPro" id="IPR038468">
    <property type="entry name" value="MmpS_C"/>
</dbReference>
<evidence type="ECO:0008006" key="3">
    <source>
        <dbReference type="Google" id="ProtNLM"/>
    </source>
</evidence>
<dbReference type="Proteomes" id="UP000664109">
    <property type="component" value="Unassembled WGS sequence"/>
</dbReference>
<gene>
    <name evidence="1" type="ORF">JE024_35960</name>
</gene>
<name>A0ABS2V472_9ACTN</name>
<comment type="caution">
    <text evidence="1">The sequence shown here is derived from an EMBL/GenBank/DDBJ whole genome shotgun (WGS) entry which is preliminary data.</text>
</comment>